<comment type="caution">
    <text evidence="14">The sequence shown here is derived from an EMBL/GenBank/DDBJ whole genome shotgun (WGS) entry which is preliminary data.</text>
</comment>
<dbReference type="GO" id="GO:0016705">
    <property type="term" value="F:oxidoreductase activity, acting on paired donors, with incorporation or reduction of molecular oxygen"/>
    <property type="evidence" value="ECO:0007669"/>
    <property type="project" value="InterPro"/>
</dbReference>
<comment type="cofactor">
    <cofactor evidence="1 12">
        <name>heme</name>
        <dbReference type="ChEBI" id="CHEBI:30413"/>
    </cofactor>
</comment>
<reference evidence="14 15" key="1">
    <citation type="journal article" date="2024" name="BMC Genomics">
        <title>De novo assembly and annotation of Popillia japonica's genome with initial clues to its potential as an invasive pest.</title>
        <authorList>
            <person name="Cucini C."/>
            <person name="Boschi S."/>
            <person name="Funari R."/>
            <person name="Cardaioli E."/>
            <person name="Iannotti N."/>
            <person name="Marturano G."/>
            <person name="Paoli F."/>
            <person name="Bruttini M."/>
            <person name="Carapelli A."/>
            <person name="Frati F."/>
            <person name="Nardi F."/>
        </authorList>
    </citation>
    <scope>NUCLEOTIDE SEQUENCE [LARGE SCALE GENOMIC DNA]</scope>
    <source>
        <strain evidence="14">DMR45628</strain>
    </source>
</reference>
<evidence type="ECO:0000256" key="10">
    <source>
        <dbReference type="ARBA" id="ARBA00023004"/>
    </source>
</evidence>
<evidence type="ECO:0000256" key="6">
    <source>
        <dbReference type="ARBA" id="ARBA00022723"/>
    </source>
</evidence>
<dbReference type="FunFam" id="1.10.630.10:FF:000182">
    <property type="entry name" value="Cytochrome P450 3A4"/>
    <property type="match status" value="1"/>
</dbReference>
<evidence type="ECO:0000256" key="7">
    <source>
        <dbReference type="ARBA" id="ARBA00022824"/>
    </source>
</evidence>
<keyword evidence="9 13" id="KW-0560">Oxidoreductase</keyword>
<gene>
    <name evidence="14" type="ORF">QE152_g27501</name>
</gene>
<evidence type="ECO:0000256" key="12">
    <source>
        <dbReference type="PIRSR" id="PIRSR602401-1"/>
    </source>
</evidence>
<keyword evidence="6 12" id="KW-0479">Metal-binding</keyword>
<evidence type="ECO:0000256" key="3">
    <source>
        <dbReference type="ARBA" id="ARBA00004406"/>
    </source>
</evidence>
<evidence type="ECO:0000256" key="9">
    <source>
        <dbReference type="ARBA" id="ARBA00023002"/>
    </source>
</evidence>
<dbReference type="SUPFAM" id="SSF48264">
    <property type="entry name" value="Cytochrome P450"/>
    <property type="match status" value="1"/>
</dbReference>
<dbReference type="GO" id="GO:0005506">
    <property type="term" value="F:iron ion binding"/>
    <property type="evidence" value="ECO:0007669"/>
    <property type="project" value="InterPro"/>
</dbReference>
<evidence type="ECO:0000256" key="11">
    <source>
        <dbReference type="ARBA" id="ARBA00023033"/>
    </source>
</evidence>
<dbReference type="GO" id="GO:0004497">
    <property type="term" value="F:monooxygenase activity"/>
    <property type="evidence" value="ECO:0007669"/>
    <property type="project" value="UniProtKB-KW"/>
</dbReference>
<evidence type="ECO:0000256" key="8">
    <source>
        <dbReference type="ARBA" id="ARBA00022848"/>
    </source>
</evidence>
<comment type="subcellular location">
    <subcellularLocation>
        <location evidence="3">Endoplasmic reticulum membrane</location>
        <topology evidence="3">Peripheral membrane protein</topology>
    </subcellularLocation>
    <subcellularLocation>
        <location evidence="2">Microsome membrane</location>
        <topology evidence="2">Peripheral membrane protein</topology>
    </subcellularLocation>
</comment>
<dbReference type="AlphaFoldDB" id="A0AAW1JW57"/>
<dbReference type="GO" id="GO:0005789">
    <property type="term" value="C:endoplasmic reticulum membrane"/>
    <property type="evidence" value="ECO:0007669"/>
    <property type="project" value="UniProtKB-SubCell"/>
</dbReference>
<keyword evidence="15" id="KW-1185">Reference proteome</keyword>
<dbReference type="PRINTS" id="PR00463">
    <property type="entry name" value="EP450I"/>
</dbReference>
<dbReference type="PRINTS" id="PR00385">
    <property type="entry name" value="P450"/>
</dbReference>
<dbReference type="EMBL" id="JASPKY010000338">
    <property type="protein sequence ID" value="KAK9708001.1"/>
    <property type="molecule type" value="Genomic_DNA"/>
</dbReference>
<dbReference type="InterPro" id="IPR036396">
    <property type="entry name" value="Cyt_P450_sf"/>
</dbReference>
<sequence length="503" mass="58730">MMLAVIIGLTLAPLLSWIIYWTYRVQYFEKYLKNVPGTTGLPLFGHAFELNSPRKITEFIMKYYRLYNTNFKMYIGSQAYLNVTEPEDLEFFMTSTTNLKKSDLYNYIQPLVGQGLATSSGSRWKKHKKIILPAFHFDKFEKYIDVFNTHSDILVTKLAQESQKEDVDIFPFVICYTLDAICETIMGTHFNAQDDHNSKYVSSINLLIDIIVKRVFSPFLSSDVLYPFSITYWREKFTLKAVHTYTRSIIANRKQELLRNIREDEDSISSRKDEKKTKNKMFLDLLLDYSQSDNTLTDEQIREEIDTVMYAGHDTTASAISFTLYCLSKHPEIQRKVYEELKAIYADDLKRKTTYKDLPEMRYLDMVIKESIRMYTPAPMIGRMIEEDTEWRGIILPKGLMIAFWLYCTHNSVNCGEDFEKFNPERFNVDVSKDRHPFSFVPFSAGPRSCIGQKFAMLEMKCTISAILRRFELCPPTFEQPMVLTAAVVLKPKDGIYIKLKSR</sequence>
<dbReference type="InterPro" id="IPR001128">
    <property type="entry name" value="Cyt_P450"/>
</dbReference>
<dbReference type="Proteomes" id="UP001458880">
    <property type="component" value="Unassembled WGS sequence"/>
</dbReference>
<accession>A0AAW1JW57</accession>
<protein>
    <submittedName>
        <fullName evidence="14">Cytochrome P450</fullName>
    </submittedName>
</protein>
<keyword evidence="5 12" id="KW-0349">Heme</keyword>
<name>A0AAW1JW57_POPJA</name>
<proteinExistence type="inferred from homology"/>
<dbReference type="InterPro" id="IPR002401">
    <property type="entry name" value="Cyt_P450_E_grp-I"/>
</dbReference>
<dbReference type="PANTHER" id="PTHR24291:SF187">
    <property type="entry name" value="CYTOCHROME P450 4AE1-RELATED"/>
    <property type="match status" value="1"/>
</dbReference>
<keyword evidence="10 12" id="KW-0408">Iron</keyword>
<dbReference type="CDD" id="cd20628">
    <property type="entry name" value="CYP4"/>
    <property type="match status" value="1"/>
</dbReference>
<dbReference type="InterPro" id="IPR017972">
    <property type="entry name" value="Cyt_P450_CS"/>
</dbReference>
<feature type="binding site" description="axial binding residue" evidence="12">
    <location>
        <position position="450"/>
    </location>
    <ligand>
        <name>heme</name>
        <dbReference type="ChEBI" id="CHEBI:30413"/>
    </ligand>
    <ligandPart>
        <name>Fe</name>
        <dbReference type="ChEBI" id="CHEBI:18248"/>
    </ligandPart>
</feature>
<dbReference type="Pfam" id="PF00067">
    <property type="entry name" value="p450"/>
    <property type="match status" value="1"/>
</dbReference>
<evidence type="ECO:0000256" key="13">
    <source>
        <dbReference type="RuleBase" id="RU000461"/>
    </source>
</evidence>
<comment type="similarity">
    <text evidence="4 13">Belongs to the cytochrome P450 family.</text>
</comment>
<evidence type="ECO:0000256" key="1">
    <source>
        <dbReference type="ARBA" id="ARBA00001971"/>
    </source>
</evidence>
<keyword evidence="8" id="KW-0492">Microsome</keyword>
<keyword evidence="11 13" id="KW-0503">Monooxygenase</keyword>
<organism evidence="14 15">
    <name type="scientific">Popillia japonica</name>
    <name type="common">Japanese beetle</name>
    <dbReference type="NCBI Taxonomy" id="7064"/>
    <lineage>
        <taxon>Eukaryota</taxon>
        <taxon>Metazoa</taxon>
        <taxon>Ecdysozoa</taxon>
        <taxon>Arthropoda</taxon>
        <taxon>Hexapoda</taxon>
        <taxon>Insecta</taxon>
        <taxon>Pterygota</taxon>
        <taxon>Neoptera</taxon>
        <taxon>Endopterygota</taxon>
        <taxon>Coleoptera</taxon>
        <taxon>Polyphaga</taxon>
        <taxon>Scarabaeiformia</taxon>
        <taxon>Scarabaeidae</taxon>
        <taxon>Rutelinae</taxon>
        <taxon>Popillia</taxon>
    </lineage>
</organism>
<evidence type="ECO:0000256" key="2">
    <source>
        <dbReference type="ARBA" id="ARBA00004174"/>
    </source>
</evidence>
<evidence type="ECO:0000256" key="5">
    <source>
        <dbReference type="ARBA" id="ARBA00022617"/>
    </source>
</evidence>
<evidence type="ECO:0000313" key="14">
    <source>
        <dbReference type="EMBL" id="KAK9708001.1"/>
    </source>
</evidence>
<evidence type="ECO:0000313" key="15">
    <source>
        <dbReference type="Proteomes" id="UP001458880"/>
    </source>
</evidence>
<dbReference type="PANTHER" id="PTHR24291">
    <property type="entry name" value="CYTOCHROME P450 FAMILY 4"/>
    <property type="match status" value="1"/>
</dbReference>
<dbReference type="Gene3D" id="1.10.630.10">
    <property type="entry name" value="Cytochrome P450"/>
    <property type="match status" value="1"/>
</dbReference>
<keyword evidence="7" id="KW-0256">Endoplasmic reticulum</keyword>
<dbReference type="InterPro" id="IPR050196">
    <property type="entry name" value="Cytochrome_P450_Monoox"/>
</dbReference>
<dbReference type="GO" id="GO:0020037">
    <property type="term" value="F:heme binding"/>
    <property type="evidence" value="ECO:0007669"/>
    <property type="project" value="InterPro"/>
</dbReference>
<evidence type="ECO:0000256" key="4">
    <source>
        <dbReference type="ARBA" id="ARBA00010617"/>
    </source>
</evidence>
<dbReference type="PROSITE" id="PS00086">
    <property type="entry name" value="CYTOCHROME_P450"/>
    <property type="match status" value="1"/>
</dbReference>